<feature type="transmembrane region" description="Helical" evidence="2">
    <location>
        <begin position="87"/>
        <end position="107"/>
    </location>
</feature>
<evidence type="ECO:0000256" key="2">
    <source>
        <dbReference type="SAM" id="Phobius"/>
    </source>
</evidence>
<comment type="caution">
    <text evidence="4">The sequence shown here is derived from an EMBL/GenBank/DDBJ whole genome shotgun (WGS) entry which is preliminary data.</text>
</comment>
<name>A0ABN2DAB3_9ACTN</name>
<protein>
    <recommendedName>
        <fullName evidence="3">DUF4328 domain-containing protein</fullName>
    </recommendedName>
</protein>
<feature type="region of interest" description="Disordered" evidence="1">
    <location>
        <begin position="271"/>
        <end position="302"/>
    </location>
</feature>
<evidence type="ECO:0000259" key="3">
    <source>
        <dbReference type="Pfam" id="PF14219"/>
    </source>
</evidence>
<dbReference type="InterPro" id="IPR025565">
    <property type="entry name" value="DUF4328"/>
</dbReference>
<dbReference type="RefSeq" id="WP_344188748.1">
    <property type="nucleotide sequence ID" value="NZ_BAAAND010000003.1"/>
</dbReference>
<dbReference type="Proteomes" id="UP001500190">
    <property type="component" value="Unassembled WGS sequence"/>
</dbReference>
<evidence type="ECO:0000256" key="1">
    <source>
        <dbReference type="SAM" id="MobiDB-lite"/>
    </source>
</evidence>
<feature type="transmembrane region" description="Helical" evidence="2">
    <location>
        <begin position="240"/>
        <end position="260"/>
    </location>
</feature>
<dbReference type="EMBL" id="BAAAND010000003">
    <property type="protein sequence ID" value="GAA1573589.1"/>
    <property type="molecule type" value="Genomic_DNA"/>
</dbReference>
<accession>A0ABN2DAB3</accession>
<evidence type="ECO:0000313" key="5">
    <source>
        <dbReference type="Proteomes" id="UP001500190"/>
    </source>
</evidence>
<keyword evidence="2" id="KW-1133">Transmembrane helix</keyword>
<feature type="domain" description="DUF4328" evidence="3">
    <location>
        <begin position="71"/>
        <end position="263"/>
    </location>
</feature>
<feature type="transmembrane region" description="Helical" evidence="2">
    <location>
        <begin position="178"/>
        <end position="208"/>
    </location>
</feature>
<proteinExistence type="predicted"/>
<sequence length="302" mass="33551">MTQPYPGSYQPGPYQPVPYQPVLPQFRPLRAVGIVSMVLMGLSVVAAIIQCVLLWRSYDQVKRLVYGLLSDAEIERGARSVAGTGPLLDLLGYLLIGTAIAFLLWLWRARDNVDFLHSPFAPQPVVPQYLLHRHAPGWVIGSWFCPVVQFWYPFQIVEDVVRASKPPARPHGRVRALLYGWWATWTGFWVIMVGGGAVAVIGFVVWVVRLVQATDNGAGEYVDVYDLQDFMVHVALSVDIGFTVATVLLIAAGVAMALLMRQVGDWQDERMVPPPPVQDHLPPLTPQYAPRNPGPGFPTYGR</sequence>
<gene>
    <name evidence="4" type="ORF">GCM10009742_15600</name>
</gene>
<organism evidence="4 5">
    <name type="scientific">Kribbella karoonensis</name>
    <dbReference type="NCBI Taxonomy" id="324851"/>
    <lineage>
        <taxon>Bacteria</taxon>
        <taxon>Bacillati</taxon>
        <taxon>Actinomycetota</taxon>
        <taxon>Actinomycetes</taxon>
        <taxon>Propionibacteriales</taxon>
        <taxon>Kribbellaceae</taxon>
        <taxon>Kribbella</taxon>
    </lineage>
</organism>
<dbReference type="Pfam" id="PF14219">
    <property type="entry name" value="DUF4328"/>
    <property type="match status" value="1"/>
</dbReference>
<evidence type="ECO:0000313" key="4">
    <source>
        <dbReference type="EMBL" id="GAA1573589.1"/>
    </source>
</evidence>
<keyword evidence="2" id="KW-0812">Transmembrane</keyword>
<feature type="transmembrane region" description="Helical" evidence="2">
    <location>
        <begin position="31"/>
        <end position="55"/>
    </location>
</feature>
<keyword evidence="5" id="KW-1185">Reference proteome</keyword>
<reference evidence="4 5" key="1">
    <citation type="journal article" date="2019" name="Int. J. Syst. Evol. Microbiol.">
        <title>The Global Catalogue of Microorganisms (GCM) 10K type strain sequencing project: providing services to taxonomists for standard genome sequencing and annotation.</title>
        <authorList>
            <consortium name="The Broad Institute Genomics Platform"/>
            <consortium name="The Broad Institute Genome Sequencing Center for Infectious Disease"/>
            <person name="Wu L."/>
            <person name="Ma J."/>
        </authorList>
    </citation>
    <scope>NUCLEOTIDE SEQUENCE [LARGE SCALE GENOMIC DNA]</scope>
    <source>
        <strain evidence="4 5">JCM 14304</strain>
    </source>
</reference>
<keyword evidence="2" id="KW-0472">Membrane</keyword>